<dbReference type="Proteomes" id="UP000621560">
    <property type="component" value="Unassembled WGS sequence"/>
</dbReference>
<name>A0A927BVX0_9BACL</name>
<keyword evidence="3" id="KW-1185">Reference proteome</keyword>
<feature type="transmembrane region" description="Helical" evidence="1">
    <location>
        <begin position="12"/>
        <end position="38"/>
    </location>
</feature>
<protein>
    <submittedName>
        <fullName evidence="2">Uncharacterized protein</fullName>
    </submittedName>
</protein>
<sequence length="105" mass="11405">MRIGSLSLGTMIKLALCFVFDFALLLAYVQFLALFGLVAPLKSLLVLAVLLAGLGVGARRCAPRRLCFLRTFLSVSASYPAKSRSYGHFCPLERDFGMNTDAGAR</sequence>
<reference evidence="2" key="1">
    <citation type="submission" date="2020-09" db="EMBL/GenBank/DDBJ databases">
        <title>A novel bacterium of genus Paenibacillus, isolated from South China Sea.</title>
        <authorList>
            <person name="Huang H."/>
            <person name="Mo K."/>
            <person name="Hu Y."/>
        </authorList>
    </citation>
    <scope>NUCLEOTIDE SEQUENCE</scope>
    <source>
        <strain evidence="2">IB182496</strain>
    </source>
</reference>
<evidence type="ECO:0000313" key="2">
    <source>
        <dbReference type="EMBL" id="MBD2847827.1"/>
    </source>
</evidence>
<dbReference type="EMBL" id="JACXIZ010000045">
    <property type="protein sequence ID" value="MBD2847827.1"/>
    <property type="molecule type" value="Genomic_DNA"/>
</dbReference>
<organism evidence="2 3">
    <name type="scientific">Paenibacillus sabuli</name>
    <dbReference type="NCBI Taxonomy" id="2772509"/>
    <lineage>
        <taxon>Bacteria</taxon>
        <taxon>Bacillati</taxon>
        <taxon>Bacillota</taxon>
        <taxon>Bacilli</taxon>
        <taxon>Bacillales</taxon>
        <taxon>Paenibacillaceae</taxon>
        <taxon>Paenibacillus</taxon>
    </lineage>
</organism>
<comment type="caution">
    <text evidence="2">The sequence shown here is derived from an EMBL/GenBank/DDBJ whole genome shotgun (WGS) entry which is preliminary data.</text>
</comment>
<keyword evidence="1" id="KW-1133">Transmembrane helix</keyword>
<proteinExistence type="predicted"/>
<gene>
    <name evidence="2" type="ORF">IDH44_21750</name>
</gene>
<accession>A0A927BVX0</accession>
<keyword evidence="1" id="KW-0472">Membrane</keyword>
<dbReference type="RefSeq" id="WP_190920926.1">
    <property type="nucleotide sequence ID" value="NZ_JACXIZ010000045.1"/>
</dbReference>
<evidence type="ECO:0000313" key="3">
    <source>
        <dbReference type="Proteomes" id="UP000621560"/>
    </source>
</evidence>
<keyword evidence="1" id="KW-0812">Transmembrane</keyword>
<evidence type="ECO:0000256" key="1">
    <source>
        <dbReference type="SAM" id="Phobius"/>
    </source>
</evidence>
<feature type="transmembrane region" description="Helical" evidence="1">
    <location>
        <begin position="44"/>
        <end position="62"/>
    </location>
</feature>
<dbReference type="AlphaFoldDB" id="A0A927BVX0"/>